<dbReference type="PANTHER" id="PTHR13697">
    <property type="entry name" value="PHOSPHOFRUCTOKINASE"/>
    <property type="match status" value="1"/>
</dbReference>
<dbReference type="GO" id="GO:0030388">
    <property type="term" value="P:fructose 1,6-bisphosphate metabolic process"/>
    <property type="evidence" value="ECO:0007669"/>
    <property type="project" value="TreeGrafter"/>
</dbReference>
<dbReference type="PRINTS" id="PR00476">
    <property type="entry name" value="PHFRCTKINASE"/>
</dbReference>
<dbReference type="GO" id="GO:0003872">
    <property type="term" value="F:6-phosphofructokinase activity"/>
    <property type="evidence" value="ECO:0007669"/>
    <property type="project" value="UniProtKB-EC"/>
</dbReference>
<dbReference type="GO" id="GO:0070095">
    <property type="term" value="F:fructose-6-phosphate binding"/>
    <property type="evidence" value="ECO:0007669"/>
    <property type="project" value="TreeGrafter"/>
</dbReference>
<reference evidence="11 12" key="1">
    <citation type="submission" date="2019-02" db="EMBL/GenBank/DDBJ databases">
        <title>Deep-cultivation of Planctomycetes and their phenomic and genomic characterization uncovers novel biology.</title>
        <authorList>
            <person name="Wiegand S."/>
            <person name="Jogler M."/>
            <person name="Boedeker C."/>
            <person name="Pinto D."/>
            <person name="Vollmers J."/>
            <person name="Rivas-Marin E."/>
            <person name="Kohn T."/>
            <person name="Peeters S.H."/>
            <person name="Heuer A."/>
            <person name="Rast P."/>
            <person name="Oberbeckmann S."/>
            <person name="Bunk B."/>
            <person name="Jeske O."/>
            <person name="Meyerdierks A."/>
            <person name="Storesund J.E."/>
            <person name="Kallscheuer N."/>
            <person name="Luecker S."/>
            <person name="Lage O.M."/>
            <person name="Pohl T."/>
            <person name="Merkel B.J."/>
            <person name="Hornburger P."/>
            <person name="Mueller R.-W."/>
            <person name="Bruemmer F."/>
            <person name="Labrenz M."/>
            <person name="Spormann A.M."/>
            <person name="Op den Camp H."/>
            <person name="Overmann J."/>
            <person name="Amann R."/>
            <person name="Jetten M.S.M."/>
            <person name="Mascher T."/>
            <person name="Medema M.H."/>
            <person name="Devos D.P."/>
            <person name="Kaster A.-K."/>
            <person name="Ovreas L."/>
            <person name="Rohde M."/>
            <person name="Galperin M.Y."/>
            <person name="Jogler C."/>
        </authorList>
    </citation>
    <scope>NUCLEOTIDE SEQUENCE [LARGE SCALE GENOMIC DNA]</scope>
    <source>
        <strain evidence="11 12">Mal52</strain>
    </source>
</reference>
<evidence type="ECO:0000256" key="1">
    <source>
        <dbReference type="ARBA" id="ARBA00001946"/>
    </source>
</evidence>
<dbReference type="RefSeq" id="WP_145373789.1">
    <property type="nucleotide sequence ID" value="NZ_CP036270.1"/>
</dbReference>
<comment type="cofactor">
    <cofactor evidence="1">
        <name>Mg(2+)</name>
        <dbReference type="ChEBI" id="CHEBI:18420"/>
    </cofactor>
</comment>
<keyword evidence="3" id="KW-0963">Cytoplasm</keyword>
<dbReference type="PANTHER" id="PTHR13697:SF52">
    <property type="entry name" value="ATP-DEPENDENT 6-PHOSPHOFRUCTOKINASE 3"/>
    <property type="match status" value="1"/>
</dbReference>
<dbReference type="GO" id="GO:0048029">
    <property type="term" value="F:monosaccharide binding"/>
    <property type="evidence" value="ECO:0007669"/>
    <property type="project" value="TreeGrafter"/>
</dbReference>
<dbReference type="Proteomes" id="UP000319383">
    <property type="component" value="Chromosome"/>
</dbReference>
<gene>
    <name evidence="11" type="primary">pfkA</name>
    <name evidence="11" type="ORF">Mal52_02500</name>
</gene>
<evidence type="ECO:0000256" key="6">
    <source>
        <dbReference type="ARBA" id="ARBA00022777"/>
    </source>
</evidence>
<evidence type="ECO:0000256" key="2">
    <source>
        <dbReference type="ARBA" id="ARBA00004679"/>
    </source>
</evidence>
<keyword evidence="8" id="KW-0324">Glycolysis</keyword>
<dbReference type="InterPro" id="IPR022953">
    <property type="entry name" value="ATP_PFK"/>
</dbReference>
<evidence type="ECO:0000256" key="5">
    <source>
        <dbReference type="ARBA" id="ARBA00022723"/>
    </source>
</evidence>
<dbReference type="GO" id="GO:0006002">
    <property type="term" value="P:fructose 6-phosphate metabolic process"/>
    <property type="evidence" value="ECO:0007669"/>
    <property type="project" value="InterPro"/>
</dbReference>
<evidence type="ECO:0000313" key="11">
    <source>
        <dbReference type="EMBL" id="QDU41796.1"/>
    </source>
</evidence>
<accession>A0A517ZH37</accession>
<dbReference type="GO" id="GO:0042802">
    <property type="term" value="F:identical protein binding"/>
    <property type="evidence" value="ECO:0007669"/>
    <property type="project" value="TreeGrafter"/>
</dbReference>
<dbReference type="SUPFAM" id="SSF53784">
    <property type="entry name" value="Phosphofructokinase"/>
    <property type="match status" value="1"/>
</dbReference>
<evidence type="ECO:0000259" key="10">
    <source>
        <dbReference type="Pfam" id="PF00365"/>
    </source>
</evidence>
<keyword evidence="4 11" id="KW-0808">Transferase</keyword>
<keyword evidence="5" id="KW-0479">Metal-binding</keyword>
<dbReference type="KEGG" id="sdyn:Mal52_02500"/>
<dbReference type="Gene3D" id="3.40.50.450">
    <property type="match status" value="1"/>
</dbReference>
<evidence type="ECO:0000256" key="4">
    <source>
        <dbReference type="ARBA" id="ARBA00022679"/>
    </source>
</evidence>
<proteinExistence type="inferred from homology"/>
<evidence type="ECO:0000256" key="9">
    <source>
        <dbReference type="ARBA" id="ARBA00038478"/>
    </source>
</evidence>
<comment type="similarity">
    <text evidence="9">Belongs to the phosphofructokinase type A (PFKA) family.</text>
</comment>
<organism evidence="11 12">
    <name type="scientific">Symmachiella dynata</name>
    <dbReference type="NCBI Taxonomy" id="2527995"/>
    <lineage>
        <taxon>Bacteria</taxon>
        <taxon>Pseudomonadati</taxon>
        <taxon>Planctomycetota</taxon>
        <taxon>Planctomycetia</taxon>
        <taxon>Planctomycetales</taxon>
        <taxon>Planctomycetaceae</taxon>
        <taxon>Symmachiella</taxon>
    </lineage>
</organism>
<feature type="domain" description="Phosphofructokinase" evidence="10">
    <location>
        <begin position="177"/>
        <end position="353"/>
    </location>
</feature>
<evidence type="ECO:0000256" key="3">
    <source>
        <dbReference type="ARBA" id="ARBA00022490"/>
    </source>
</evidence>
<dbReference type="Gene3D" id="3.40.50.460">
    <property type="entry name" value="Phosphofructokinase domain"/>
    <property type="match status" value="1"/>
</dbReference>
<dbReference type="GO" id="GO:0046872">
    <property type="term" value="F:metal ion binding"/>
    <property type="evidence" value="ECO:0007669"/>
    <property type="project" value="UniProtKB-KW"/>
</dbReference>
<dbReference type="OrthoDB" id="9802503at2"/>
<keyword evidence="12" id="KW-1185">Reference proteome</keyword>
<comment type="pathway">
    <text evidence="2">Carbohydrate degradation; glycolysis; D-glyceraldehyde 3-phosphate and glycerone phosphate from D-glucose: step 3/4.</text>
</comment>
<dbReference type="Pfam" id="PF00365">
    <property type="entry name" value="PFK"/>
    <property type="match status" value="2"/>
</dbReference>
<keyword evidence="7" id="KW-0460">Magnesium</keyword>
<protein>
    <submittedName>
        <fullName evidence="11">6-phosphofructokinase</fullName>
        <ecNumber evidence="11">2.7.1.11</ecNumber>
    </submittedName>
</protein>
<dbReference type="GO" id="GO:0016208">
    <property type="term" value="F:AMP binding"/>
    <property type="evidence" value="ECO:0007669"/>
    <property type="project" value="TreeGrafter"/>
</dbReference>
<dbReference type="EC" id="2.7.1.11" evidence="11"/>
<name>A0A517ZH37_9PLAN</name>
<sequence>MKRIAILTAGGDTPALNATIYGAVERANALKIEVVGIIRGFYGVLSTHVPHLVLNPLFSTIPELDPCLGGTILGASRAYVDPNDKESVDLVASRLQRLGVDGLICIGGDGTLNGMQPLSERFPCVLAPKTIDNDLGLNYLDEPNEWSRVETETPGKFRYEKKQGHPDLNLDEMINYVTPGYATAVYVAAGGIERIRTTAEGHRRIAIVEVMGRDSGFIALGSAYGQPDIVLMPEFPIEFERLTQRVRELYDLQKHVVIVIGEGVRDADGQPLGAKKKTFDPAGNVLFSGAAEHLKDMLDESMGNEFFTARQRHETAASAIFTRKLGHTQRGGRPILFDRFYGSQLGGKAIELLAEGRNNCVATLQWSSEHGFQLDSIEANILRDKWQLIHARQVHPAFYDAKRFQLSKLGKQYLLPIFTNAIGMDDIENIRAELFNAGKLSTRYQSVNIGIQKRLKYLEPRPPMGGQ</sequence>
<dbReference type="AlphaFoldDB" id="A0A517ZH37"/>
<evidence type="ECO:0000313" key="12">
    <source>
        <dbReference type="Proteomes" id="UP000319383"/>
    </source>
</evidence>
<feature type="domain" description="Phosphofructokinase" evidence="10">
    <location>
        <begin position="3"/>
        <end position="135"/>
    </location>
</feature>
<evidence type="ECO:0000256" key="8">
    <source>
        <dbReference type="ARBA" id="ARBA00023152"/>
    </source>
</evidence>
<dbReference type="InterPro" id="IPR000023">
    <property type="entry name" value="Phosphofructokinase_dom"/>
</dbReference>
<dbReference type="EMBL" id="CP036276">
    <property type="protein sequence ID" value="QDU41796.1"/>
    <property type="molecule type" value="Genomic_DNA"/>
</dbReference>
<dbReference type="GO" id="GO:0005524">
    <property type="term" value="F:ATP binding"/>
    <property type="evidence" value="ECO:0007669"/>
    <property type="project" value="TreeGrafter"/>
</dbReference>
<dbReference type="GO" id="GO:0005945">
    <property type="term" value="C:6-phosphofructokinase complex"/>
    <property type="evidence" value="ECO:0007669"/>
    <property type="project" value="TreeGrafter"/>
</dbReference>
<dbReference type="InterPro" id="IPR035966">
    <property type="entry name" value="PKF_sf"/>
</dbReference>
<dbReference type="GO" id="GO:0061621">
    <property type="term" value="P:canonical glycolysis"/>
    <property type="evidence" value="ECO:0007669"/>
    <property type="project" value="TreeGrafter"/>
</dbReference>
<evidence type="ECO:0000256" key="7">
    <source>
        <dbReference type="ARBA" id="ARBA00022842"/>
    </source>
</evidence>
<keyword evidence="6 11" id="KW-0418">Kinase</keyword>
<dbReference type="UniPathway" id="UPA00109">
    <property type="reaction ID" value="UER00182"/>
</dbReference>